<dbReference type="EMBL" id="SRLO01000153">
    <property type="protein sequence ID" value="TNN71228.1"/>
    <property type="molecule type" value="Genomic_DNA"/>
</dbReference>
<dbReference type="Proteomes" id="UP000314294">
    <property type="component" value="Unassembled WGS sequence"/>
</dbReference>
<organism evidence="2 3">
    <name type="scientific">Liparis tanakae</name>
    <name type="common">Tanaka's snailfish</name>
    <dbReference type="NCBI Taxonomy" id="230148"/>
    <lineage>
        <taxon>Eukaryota</taxon>
        <taxon>Metazoa</taxon>
        <taxon>Chordata</taxon>
        <taxon>Craniata</taxon>
        <taxon>Vertebrata</taxon>
        <taxon>Euteleostomi</taxon>
        <taxon>Actinopterygii</taxon>
        <taxon>Neopterygii</taxon>
        <taxon>Teleostei</taxon>
        <taxon>Neoteleostei</taxon>
        <taxon>Acanthomorphata</taxon>
        <taxon>Eupercaria</taxon>
        <taxon>Perciformes</taxon>
        <taxon>Cottioidei</taxon>
        <taxon>Cottales</taxon>
        <taxon>Liparidae</taxon>
        <taxon>Liparis</taxon>
    </lineage>
</organism>
<evidence type="ECO:0000313" key="2">
    <source>
        <dbReference type="EMBL" id="TNN71228.1"/>
    </source>
</evidence>
<name>A0A4Z2HZX7_9TELE</name>
<reference evidence="2 3" key="1">
    <citation type="submission" date="2019-03" db="EMBL/GenBank/DDBJ databases">
        <title>First draft genome of Liparis tanakae, snailfish: a comprehensive survey of snailfish specific genes.</title>
        <authorList>
            <person name="Kim W."/>
            <person name="Song I."/>
            <person name="Jeong J.-H."/>
            <person name="Kim D."/>
            <person name="Kim S."/>
            <person name="Ryu S."/>
            <person name="Song J.Y."/>
            <person name="Lee S.K."/>
        </authorList>
    </citation>
    <scope>NUCLEOTIDE SEQUENCE [LARGE SCALE GENOMIC DNA]</scope>
    <source>
        <tissue evidence="2">Muscle</tissue>
    </source>
</reference>
<comment type="caution">
    <text evidence="2">The sequence shown here is derived from an EMBL/GenBank/DDBJ whole genome shotgun (WGS) entry which is preliminary data.</text>
</comment>
<protein>
    <submittedName>
        <fullName evidence="2">Uncharacterized protein</fullName>
    </submittedName>
</protein>
<evidence type="ECO:0000313" key="3">
    <source>
        <dbReference type="Proteomes" id="UP000314294"/>
    </source>
</evidence>
<dbReference type="AlphaFoldDB" id="A0A4Z2HZX7"/>
<accession>A0A4Z2HZX7</accession>
<proteinExistence type="predicted"/>
<gene>
    <name evidence="2" type="ORF">EYF80_018576</name>
</gene>
<sequence>MFCSSFLHKVKGGLIHLSAACTRAPTEAEWIHVVTSLLVPDRGERRGEERGERREERRGEEIGERVDRALLVKRDLLLSARPQKRERCFSATHITDV</sequence>
<evidence type="ECO:0000256" key="1">
    <source>
        <dbReference type="SAM" id="MobiDB-lite"/>
    </source>
</evidence>
<feature type="region of interest" description="Disordered" evidence="1">
    <location>
        <begin position="42"/>
        <end position="61"/>
    </location>
</feature>
<keyword evidence="3" id="KW-1185">Reference proteome</keyword>